<dbReference type="GO" id="GO:0004040">
    <property type="term" value="F:amidase activity"/>
    <property type="evidence" value="ECO:0007669"/>
    <property type="project" value="InterPro"/>
</dbReference>
<keyword evidence="3" id="KW-0732">Signal</keyword>
<dbReference type="PATRIC" id="fig|1600.4.peg.200"/>
<comment type="similarity">
    <text evidence="1">Belongs to the glycosyl hydrolase 73 family.</text>
</comment>
<dbReference type="RefSeq" id="WP_060459104.1">
    <property type="nucleotide sequence ID" value="NZ_AP014808.1"/>
</dbReference>
<dbReference type="Gene3D" id="1.10.530.10">
    <property type="match status" value="1"/>
</dbReference>
<evidence type="ECO:0000313" key="5">
    <source>
        <dbReference type="EMBL" id="BAQ56584.1"/>
    </source>
</evidence>
<dbReference type="InterPro" id="IPR002901">
    <property type="entry name" value="MGlyc_endo_b_GlcNAc-like_dom"/>
</dbReference>
<protein>
    <submittedName>
        <fullName evidence="5">N-acetylmuramidase</fullName>
    </submittedName>
</protein>
<dbReference type="STRING" id="1600.LBAT_0195"/>
<reference evidence="5 6" key="1">
    <citation type="submission" date="2015-03" db="EMBL/GenBank/DDBJ databases">
        <title>Complete genome sequence of Lactobacillus acetotolerans NBRC 13120.</title>
        <authorList>
            <person name="Toh H."/>
            <person name="Morita H."/>
            <person name="Fujita N."/>
        </authorList>
    </citation>
    <scope>NUCLEOTIDE SEQUENCE [LARGE SCALE GENOMIC DNA]</scope>
    <source>
        <strain evidence="5 6">NBRC 13120</strain>
    </source>
</reference>
<feature type="domain" description="Mannosyl-glycoprotein endo-beta-N-acetylglucosamidase-like" evidence="4">
    <location>
        <begin position="36"/>
        <end position="197"/>
    </location>
</feature>
<evidence type="ECO:0000313" key="6">
    <source>
        <dbReference type="Proteomes" id="UP000035709"/>
    </source>
</evidence>
<name>A0A0D6A1M0_9LACO</name>
<dbReference type="Proteomes" id="UP000035709">
    <property type="component" value="Chromosome"/>
</dbReference>
<dbReference type="PANTHER" id="PTHR33308">
    <property type="entry name" value="PEPTIDOGLYCAN HYDROLASE FLGJ"/>
    <property type="match status" value="1"/>
</dbReference>
<evidence type="ECO:0000256" key="1">
    <source>
        <dbReference type="ARBA" id="ARBA00010266"/>
    </source>
</evidence>
<dbReference type="Pfam" id="PF03217">
    <property type="entry name" value="SlpA"/>
    <property type="match status" value="2"/>
</dbReference>
<sequence>MKKRLFTGFAAAVMLTSTAIPVTNKLIAKTPVGTKKVSAASTSSAFLDTAAKQAQKASKKYGLYPSVMIAQAIVESNWGQSGLAVNANNLFGMKADDSWMGPTYTSKTREETSAGKSYYVNANFRKYSSYEGSFDDNGKKLREGVSWQPTRYQGAWIENASSYAAATKALTGTYATAHNYNTILNQRITAYDLTQYDPKVSNATANYTVKASGSTYDWPTDHSVSSTSGSVSKGDNVTVDKTITYYNGSQRMHIAGKGWVNGTSLDTGSALPPASQAPKGEKKITKMLMHNAYIYNAKGKRVKGTKALKADNNIPTYGTKTINGKSYYRISTNQYIAAGNIDGKMRALKHNAYVYNDYGNRDNSKVMKKNQSVATYGSAVTIYSKKYYKIGTGHYIKKANF</sequence>
<gene>
    <name evidence="5" type="ORF">LBAT_0195</name>
</gene>
<organism evidence="5 6">
    <name type="scientific">Lactobacillus acetotolerans</name>
    <dbReference type="NCBI Taxonomy" id="1600"/>
    <lineage>
        <taxon>Bacteria</taxon>
        <taxon>Bacillati</taxon>
        <taxon>Bacillota</taxon>
        <taxon>Bacilli</taxon>
        <taxon>Lactobacillales</taxon>
        <taxon>Lactobacillaceae</taxon>
        <taxon>Lactobacillus</taxon>
    </lineage>
</organism>
<evidence type="ECO:0000256" key="2">
    <source>
        <dbReference type="ARBA" id="ARBA00022801"/>
    </source>
</evidence>
<keyword evidence="2" id="KW-0378">Hydrolase</keyword>
<dbReference type="AlphaFoldDB" id="A0A0D6A1M0"/>
<dbReference type="InterPro" id="IPR051056">
    <property type="entry name" value="Glycosyl_Hydrolase_73"/>
</dbReference>
<dbReference type="SMART" id="SM00047">
    <property type="entry name" value="LYZ2"/>
    <property type="match status" value="1"/>
</dbReference>
<dbReference type="Pfam" id="PF01832">
    <property type="entry name" value="Glucosaminidase"/>
    <property type="match status" value="1"/>
</dbReference>
<proteinExistence type="inferred from homology"/>
<evidence type="ECO:0000259" key="4">
    <source>
        <dbReference type="SMART" id="SM00047"/>
    </source>
</evidence>
<dbReference type="KEGG" id="lae:LBAT_0195"/>
<accession>A0A0D6A1M0</accession>
<feature type="chain" id="PRO_5039294652" evidence="3">
    <location>
        <begin position="20"/>
        <end position="401"/>
    </location>
</feature>
<dbReference type="Gene3D" id="4.10.80.30">
    <property type="entry name" value="DNA polymerase, domain 6"/>
    <property type="match status" value="1"/>
</dbReference>
<evidence type="ECO:0000256" key="3">
    <source>
        <dbReference type="SAM" id="SignalP"/>
    </source>
</evidence>
<keyword evidence="6" id="KW-1185">Reference proteome</keyword>
<feature type="signal peptide" evidence="3">
    <location>
        <begin position="1"/>
        <end position="19"/>
    </location>
</feature>
<dbReference type="OrthoDB" id="2155627at2"/>
<dbReference type="InterPro" id="IPR024968">
    <property type="entry name" value="SlpA_C_lactobacillus"/>
</dbReference>
<dbReference type="PANTHER" id="PTHR33308:SF9">
    <property type="entry name" value="PEPTIDOGLYCAN HYDROLASE FLGJ"/>
    <property type="match status" value="1"/>
</dbReference>
<dbReference type="EMBL" id="AP014808">
    <property type="protein sequence ID" value="BAQ56584.1"/>
    <property type="molecule type" value="Genomic_DNA"/>
</dbReference>